<protein>
    <submittedName>
        <fullName evidence="3">NADPH:quinone reductase</fullName>
    </submittedName>
</protein>
<dbReference type="RefSeq" id="WP_238858405.1">
    <property type="nucleotide sequence ID" value="NZ_FOFG01000017.1"/>
</dbReference>
<gene>
    <name evidence="3" type="ORF">SAMN05216548_11735</name>
</gene>
<dbReference type="EMBL" id="FOFG01000017">
    <property type="protein sequence ID" value="SER39091.1"/>
    <property type="molecule type" value="Genomic_DNA"/>
</dbReference>
<keyword evidence="4" id="KW-1185">Reference proteome</keyword>
<dbReference type="Pfam" id="PF08240">
    <property type="entry name" value="ADH_N"/>
    <property type="match status" value="1"/>
</dbReference>
<proteinExistence type="predicted"/>
<dbReference type="PROSITE" id="PS01162">
    <property type="entry name" value="QOR_ZETA_CRYSTAL"/>
    <property type="match status" value="1"/>
</dbReference>
<dbReference type="AlphaFoldDB" id="A0A1H9NT67"/>
<dbReference type="InterPro" id="IPR011032">
    <property type="entry name" value="GroES-like_sf"/>
</dbReference>
<dbReference type="PANTHER" id="PTHR11695">
    <property type="entry name" value="ALCOHOL DEHYDROGENASE RELATED"/>
    <property type="match status" value="1"/>
</dbReference>
<dbReference type="SMART" id="SM00829">
    <property type="entry name" value="PKS_ER"/>
    <property type="match status" value="1"/>
</dbReference>
<keyword evidence="1" id="KW-0560">Oxidoreductase</keyword>
<sequence>MASMKAVRIHFFGGPEVLRVEDVPVPEPKAGEILLRVQAASVNPVDYKIRSGKYPLLKAEDLPVTMGRDVAGTVERLGEGVSGFRVGEALYAMLGRDRGGYAQYVILKPEEAAAKPETLNATEAGAVPLAALTAWQGLFDHGGLKQGQRVLIHGAGGGVGHLAVQFARAKGAWVAATASSQDVKFVKELGADQVIDHKAQKFEDAVEPVDLVYDLISGETEDRSWAVLKEGGILVSTLHEPDKDKAAAYKARGARYMAQPDAGQLAEIAKLIDGGLVRVQVQKVFPLAQAAEAQRVAEEEHTQGKIVLDTA</sequence>
<dbReference type="CDD" id="cd05289">
    <property type="entry name" value="MDR_like_2"/>
    <property type="match status" value="1"/>
</dbReference>
<evidence type="ECO:0000313" key="3">
    <source>
        <dbReference type="EMBL" id="SER39091.1"/>
    </source>
</evidence>
<dbReference type="InterPro" id="IPR002364">
    <property type="entry name" value="Quin_OxRdtase/zeta-crystal_CS"/>
</dbReference>
<dbReference type="SUPFAM" id="SSF50129">
    <property type="entry name" value="GroES-like"/>
    <property type="match status" value="1"/>
</dbReference>
<dbReference type="SUPFAM" id="SSF51735">
    <property type="entry name" value="NAD(P)-binding Rossmann-fold domains"/>
    <property type="match status" value="1"/>
</dbReference>
<dbReference type="STRING" id="1855383.SAMN05216548_11735"/>
<dbReference type="GO" id="GO:0008270">
    <property type="term" value="F:zinc ion binding"/>
    <property type="evidence" value="ECO:0007669"/>
    <property type="project" value="InterPro"/>
</dbReference>
<name>A0A1H9NT67_9HYPH</name>
<dbReference type="Pfam" id="PF13602">
    <property type="entry name" value="ADH_zinc_N_2"/>
    <property type="match status" value="1"/>
</dbReference>
<feature type="domain" description="Enoyl reductase (ER)" evidence="2">
    <location>
        <begin position="13"/>
        <end position="308"/>
    </location>
</feature>
<evidence type="ECO:0000259" key="2">
    <source>
        <dbReference type="SMART" id="SM00829"/>
    </source>
</evidence>
<dbReference type="PANTHER" id="PTHR11695:SF294">
    <property type="entry name" value="RETICULON-4-INTERACTING PROTEIN 1, MITOCHONDRIAL"/>
    <property type="match status" value="1"/>
</dbReference>
<organism evidence="3 4">
    <name type="scientific">Faunimonas pinastri</name>
    <dbReference type="NCBI Taxonomy" id="1855383"/>
    <lineage>
        <taxon>Bacteria</taxon>
        <taxon>Pseudomonadati</taxon>
        <taxon>Pseudomonadota</taxon>
        <taxon>Alphaproteobacteria</taxon>
        <taxon>Hyphomicrobiales</taxon>
        <taxon>Afifellaceae</taxon>
        <taxon>Faunimonas</taxon>
    </lineage>
</organism>
<dbReference type="InterPro" id="IPR050700">
    <property type="entry name" value="YIM1/Zinc_Alcohol_DH_Fams"/>
</dbReference>
<dbReference type="Gene3D" id="3.90.180.10">
    <property type="entry name" value="Medium-chain alcohol dehydrogenases, catalytic domain"/>
    <property type="match status" value="1"/>
</dbReference>
<dbReference type="Gene3D" id="3.40.50.720">
    <property type="entry name" value="NAD(P)-binding Rossmann-like Domain"/>
    <property type="match status" value="1"/>
</dbReference>
<dbReference type="InterPro" id="IPR020843">
    <property type="entry name" value="ER"/>
</dbReference>
<reference evidence="3 4" key="1">
    <citation type="submission" date="2016-10" db="EMBL/GenBank/DDBJ databases">
        <authorList>
            <person name="de Groot N.N."/>
        </authorList>
    </citation>
    <scope>NUCLEOTIDE SEQUENCE [LARGE SCALE GENOMIC DNA]</scope>
    <source>
        <strain evidence="3 4">A52C2</strain>
    </source>
</reference>
<dbReference type="InterPro" id="IPR036291">
    <property type="entry name" value="NAD(P)-bd_dom_sf"/>
</dbReference>
<dbReference type="Proteomes" id="UP000199647">
    <property type="component" value="Unassembled WGS sequence"/>
</dbReference>
<evidence type="ECO:0000313" key="4">
    <source>
        <dbReference type="Proteomes" id="UP000199647"/>
    </source>
</evidence>
<dbReference type="InterPro" id="IPR013154">
    <property type="entry name" value="ADH-like_N"/>
</dbReference>
<dbReference type="GO" id="GO:0016491">
    <property type="term" value="F:oxidoreductase activity"/>
    <property type="evidence" value="ECO:0007669"/>
    <property type="project" value="UniProtKB-KW"/>
</dbReference>
<accession>A0A1H9NT67</accession>
<evidence type="ECO:0000256" key="1">
    <source>
        <dbReference type="ARBA" id="ARBA00023002"/>
    </source>
</evidence>